<dbReference type="AlphaFoldDB" id="A0A0C9XNM9"/>
<protein>
    <submittedName>
        <fullName evidence="2">Uncharacterized protein</fullName>
    </submittedName>
</protein>
<reference evidence="3" key="2">
    <citation type="submission" date="2015-01" db="EMBL/GenBank/DDBJ databases">
        <title>Evolutionary Origins and Diversification of the Mycorrhizal Mutualists.</title>
        <authorList>
            <consortium name="DOE Joint Genome Institute"/>
            <consortium name="Mycorrhizal Genomics Consortium"/>
            <person name="Kohler A."/>
            <person name="Kuo A."/>
            <person name="Nagy L.G."/>
            <person name="Floudas D."/>
            <person name="Copeland A."/>
            <person name="Barry K.W."/>
            <person name="Cichocki N."/>
            <person name="Veneault-Fourrey C."/>
            <person name="LaButti K."/>
            <person name="Lindquist E.A."/>
            <person name="Lipzen A."/>
            <person name="Lundell T."/>
            <person name="Morin E."/>
            <person name="Murat C."/>
            <person name="Riley R."/>
            <person name="Ohm R."/>
            <person name="Sun H."/>
            <person name="Tunlid A."/>
            <person name="Henrissat B."/>
            <person name="Grigoriev I.V."/>
            <person name="Hibbett D.S."/>
            <person name="Martin F."/>
        </authorList>
    </citation>
    <scope>NUCLEOTIDE SEQUENCE [LARGE SCALE GENOMIC DNA]</scope>
    <source>
        <strain evidence="3">LaAM-08-1</strain>
    </source>
</reference>
<keyword evidence="1" id="KW-1133">Transmembrane helix</keyword>
<feature type="transmembrane region" description="Helical" evidence="1">
    <location>
        <begin position="45"/>
        <end position="65"/>
    </location>
</feature>
<keyword evidence="1" id="KW-0472">Membrane</keyword>
<dbReference type="Proteomes" id="UP000054477">
    <property type="component" value="Unassembled WGS sequence"/>
</dbReference>
<keyword evidence="3" id="KW-1185">Reference proteome</keyword>
<dbReference type="STRING" id="1095629.A0A0C9XNM9"/>
<proteinExistence type="predicted"/>
<dbReference type="EMBL" id="KN838584">
    <property type="protein sequence ID" value="KIK03079.1"/>
    <property type="molecule type" value="Genomic_DNA"/>
</dbReference>
<feature type="transmembrane region" description="Helical" evidence="1">
    <location>
        <begin position="21"/>
        <end position="39"/>
    </location>
</feature>
<gene>
    <name evidence="2" type="ORF">K443DRAFT_5662</name>
</gene>
<evidence type="ECO:0000313" key="2">
    <source>
        <dbReference type="EMBL" id="KIK03079.1"/>
    </source>
</evidence>
<dbReference type="HOGENOM" id="CLU_2671457_0_0_1"/>
<reference evidence="2 3" key="1">
    <citation type="submission" date="2014-04" db="EMBL/GenBank/DDBJ databases">
        <authorList>
            <consortium name="DOE Joint Genome Institute"/>
            <person name="Kuo A."/>
            <person name="Kohler A."/>
            <person name="Nagy L.G."/>
            <person name="Floudas D."/>
            <person name="Copeland A."/>
            <person name="Barry K.W."/>
            <person name="Cichocki N."/>
            <person name="Veneault-Fourrey C."/>
            <person name="LaButti K."/>
            <person name="Lindquist E.A."/>
            <person name="Lipzen A."/>
            <person name="Lundell T."/>
            <person name="Morin E."/>
            <person name="Murat C."/>
            <person name="Sun H."/>
            <person name="Tunlid A."/>
            <person name="Henrissat B."/>
            <person name="Grigoriev I.V."/>
            <person name="Hibbett D.S."/>
            <person name="Martin F."/>
            <person name="Nordberg H.P."/>
            <person name="Cantor M.N."/>
            <person name="Hua S.X."/>
        </authorList>
    </citation>
    <scope>NUCLEOTIDE SEQUENCE [LARGE SCALE GENOMIC DNA]</scope>
    <source>
        <strain evidence="2 3">LaAM-08-1</strain>
    </source>
</reference>
<sequence length="75" mass="8518">MRNVYEIRQRPSRMYSWTAPSQVLMFWTYTTIAQAVAAMVPSAEIAALLFSFLFSFVLTFSDFLGGVTHQELDCG</sequence>
<evidence type="ECO:0000313" key="3">
    <source>
        <dbReference type="Proteomes" id="UP000054477"/>
    </source>
</evidence>
<keyword evidence="1" id="KW-0812">Transmembrane</keyword>
<accession>A0A0C9XNM9</accession>
<name>A0A0C9XNM9_9AGAR</name>
<organism evidence="2 3">
    <name type="scientific">Laccaria amethystina LaAM-08-1</name>
    <dbReference type="NCBI Taxonomy" id="1095629"/>
    <lineage>
        <taxon>Eukaryota</taxon>
        <taxon>Fungi</taxon>
        <taxon>Dikarya</taxon>
        <taxon>Basidiomycota</taxon>
        <taxon>Agaricomycotina</taxon>
        <taxon>Agaricomycetes</taxon>
        <taxon>Agaricomycetidae</taxon>
        <taxon>Agaricales</taxon>
        <taxon>Agaricineae</taxon>
        <taxon>Hydnangiaceae</taxon>
        <taxon>Laccaria</taxon>
    </lineage>
</organism>
<evidence type="ECO:0000256" key="1">
    <source>
        <dbReference type="SAM" id="Phobius"/>
    </source>
</evidence>